<gene>
    <name evidence="9" type="ORF">HKW66_Vig0191240</name>
</gene>
<dbReference type="SUPFAM" id="SSF48371">
    <property type="entry name" value="ARM repeat"/>
    <property type="match status" value="1"/>
</dbReference>
<proteinExistence type="predicted"/>
<dbReference type="Pfam" id="PF23598">
    <property type="entry name" value="LRR_14"/>
    <property type="match status" value="1"/>
</dbReference>
<evidence type="ECO:0000313" key="9">
    <source>
        <dbReference type="EMBL" id="KAG2401839.1"/>
    </source>
</evidence>
<dbReference type="InterPro" id="IPR055414">
    <property type="entry name" value="LRR_R13L4/SHOC2-like"/>
</dbReference>
<feature type="chain" id="PRO_5035717568" evidence="7">
    <location>
        <begin position="26"/>
        <end position="624"/>
    </location>
</feature>
<evidence type="ECO:0000256" key="2">
    <source>
        <dbReference type="ARBA" id="ARBA00022475"/>
    </source>
</evidence>
<keyword evidence="5" id="KW-0677">Repeat</keyword>
<dbReference type="PANTHER" id="PTHR35834">
    <property type="entry name" value="ARMADILLO-TYPE FOLD PROTEIN-RELATED"/>
    <property type="match status" value="1"/>
</dbReference>
<keyword evidence="4 7" id="KW-0732">Signal</keyword>
<keyword evidence="6" id="KW-0472">Membrane</keyword>
<dbReference type="AlphaFoldDB" id="A0A8T0KRL0"/>
<reference evidence="9 10" key="1">
    <citation type="submission" date="2020-05" db="EMBL/GenBank/DDBJ databases">
        <title>Vigna angularis (adzuki bean) Var. LongXiaoDou No. 4 denovo assembly.</title>
        <authorList>
            <person name="Xiang H."/>
        </authorList>
    </citation>
    <scope>NUCLEOTIDE SEQUENCE [LARGE SCALE GENOMIC DNA]</scope>
    <source>
        <tissue evidence="9">Leaf</tissue>
    </source>
</reference>
<evidence type="ECO:0000256" key="6">
    <source>
        <dbReference type="ARBA" id="ARBA00023136"/>
    </source>
</evidence>
<dbReference type="FunFam" id="3.80.10.10:FF:000299">
    <property type="entry name" value="Piriformospora indica-insensitive protein 2"/>
    <property type="match status" value="1"/>
</dbReference>
<evidence type="ECO:0000256" key="3">
    <source>
        <dbReference type="ARBA" id="ARBA00022614"/>
    </source>
</evidence>
<evidence type="ECO:0000256" key="1">
    <source>
        <dbReference type="ARBA" id="ARBA00004236"/>
    </source>
</evidence>
<evidence type="ECO:0000256" key="7">
    <source>
        <dbReference type="SAM" id="SignalP"/>
    </source>
</evidence>
<comment type="subcellular location">
    <subcellularLocation>
        <location evidence="1">Cell membrane</location>
    </subcellularLocation>
</comment>
<organism evidence="9 10">
    <name type="scientific">Phaseolus angularis</name>
    <name type="common">Azuki bean</name>
    <name type="synonym">Vigna angularis</name>
    <dbReference type="NCBI Taxonomy" id="3914"/>
    <lineage>
        <taxon>Eukaryota</taxon>
        <taxon>Viridiplantae</taxon>
        <taxon>Streptophyta</taxon>
        <taxon>Embryophyta</taxon>
        <taxon>Tracheophyta</taxon>
        <taxon>Spermatophyta</taxon>
        <taxon>Magnoliopsida</taxon>
        <taxon>eudicotyledons</taxon>
        <taxon>Gunneridae</taxon>
        <taxon>Pentapetalae</taxon>
        <taxon>rosids</taxon>
        <taxon>fabids</taxon>
        <taxon>Fabales</taxon>
        <taxon>Fabaceae</taxon>
        <taxon>Papilionoideae</taxon>
        <taxon>50 kb inversion clade</taxon>
        <taxon>NPAAA clade</taxon>
        <taxon>indigoferoid/millettioid clade</taxon>
        <taxon>Phaseoleae</taxon>
        <taxon>Vigna</taxon>
    </lineage>
</organism>
<dbReference type="GO" id="GO:0051707">
    <property type="term" value="P:response to other organism"/>
    <property type="evidence" value="ECO:0007669"/>
    <property type="project" value="UniProtKB-ARBA"/>
</dbReference>
<evidence type="ECO:0000313" key="10">
    <source>
        <dbReference type="Proteomes" id="UP000743370"/>
    </source>
</evidence>
<comment type="caution">
    <text evidence="9">The sequence shown here is derived from an EMBL/GenBank/DDBJ whole genome shotgun (WGS) entry which is preliminary data.</text>
</comment>
<dbReference type="PANTHER" id="PTHR35834:SF2">
    <property type="entry name" value="ATAXIN-10 DOMAIN-CONTAINING PROTEIN"/>
    <property type="match status" value="1"/>
</dbReference>
<sequence length="624" mass="68930">MKSIKTVGHAIFVIFILCLSARCCGQEDLDIAPMEKAEQEALYSTIQGFVGNSWNGSDLYPDPCGWTPIQGVSCDLFNGFWYVTVLNIGPVHDNSLSCAQDLEFRPELFSLKHLKSLSFFNCFQSKNSFPATIPARNWEKLASSLETLEFRSNPGLIGNIPSGFGVLKNLRSLVLLENGVTGEIPSSIGNLVKLKKLVLAENYLNGRIPDVFDGMNELLIFDLSSNSLSGSLPSTLGSLTSALKLDVSHNDLEGTLLKEFANLKNLTLMDLRNNKLSGGLTLSLQEMQSLEELVMSNNPLGGDMRALEWENMKNLEILELSNMGLTGEIPESISELKRLRFLGLSNNKLTGNLSPKLETLPCLNALYLSGNNITGEINFSKEFLEKMGRRFGAWRNPNLCYQVGVISTNHVPYGAGLAVAALIRFNKDVFVGQVMMGPTVRALVSMGYVHSVEVLCSLIRSIRSPLVDEIESNGEIPRVIVLLNSRDLQLQVLALECVLEIGYFGRKEAVEAMVKEGLVEKLVELQRSENGGDLIEIGKERVCGVLERRPFASCVAKFAVQLEVGEGLRQREKRAVKPEILVRVREASLFDAEVPPLLLKFCGVLRHRLFSANKTENIKTSTLQ</sequence>
<dbReference type="FunFam" id="3.80.10.10:FF:000269">
    <property type="entry name" value="Piriformospora indica-insensitive protein 2"/>
    <property type="match status" value="1"/>
</dbReference>
<feature type="signal peptide" evidence="7">
    <location>
        <begin position="1"/>
        <end position="25"/>
    </location>
</feature>
<evidence type="ECO:0000259" key="8">
    <source>
        <dbReference type="Pfam" id="PF23598"/>
    </source>
</evidence>
<keyword evidence="2" id="KW-1003">Cell membrane</keyword>
<evidence type="ECO:0000256" key="5">
    <source>
        <dbReference type="ARBA" id="ARBA00022737"/>
    </source>
</evidence>
<dbReference type="InterPro" id="IPR011989">
    <property type="entry name" value="ARM-like"/>
</dbReference>
<dbReference type="InterPro" id="IPR032675">
    <property type="entry name" value="LRR_dom_sf"/>
</dbReference>
<keyword evidence="3" id="KW-0433">Leucine-rich repeat</keyword>
<dbReference type="Proteomes" id="UP000743370">
    <property type="component" value="Unassembled WGS sequence"/>
</dbReference>
<name>A0A8T0KRL0_PHAAN</name>
<dbReference type="FunFam" id="3.80.10.10:FF:000375">
    <property type="entry name" value="Piriformospora indica-insensitive protein 2"/>
    <property type="match status" value="1"/>
</dbReference>
<accession>A0A8T0KRL0</accession>
<dbReference type="EMBL" id="JABFOF010000003">
    <property type="protein sequence ID" value="KAG2401839.1"/>
    <property type="molecule type" value="Genomic_DNA"/>
</dbReference>
<dbReference type="Gene3D" id="3.80.10.10">
    <property type="entry name" value="Ribonuclease Inhibitor"/>
    <property type="match status" value="3"/>
</dbReference>
<evidence type="ECO:0000256" key="4">
    <source>
        <dbReference type="ARBA" id="ARBA00022729"/>
    </source>
</evidence>
<feature type="domain" description="Disease resistance R13L4/SHOC-2-like LRR" evidence="8">
    <location>
        <begin position="165"/>
        <end position="379"/>
    </location>
</feature>
<protein>
    <submittedName>
        <fullName evidence="9">Piriformospora indica-insensitive protein</fullName>
    </submittedName>
</protein>
<dbReference type="Gene3D" id="1.25.10.10">
    <property type="entry name" value="Leucine-rich Repeat Variant"/>
    <property type="match status" value="1"/>
</dbReference>
<dbReference type="InterPro" id="IPR016024">
    <property type="entry name" value="ARM-type_fold"/>
</dbReference>
<dbReference type="GO" id="GO:0005886">
    <property type="term" value="C:plasma membrane"/>
    <property type="evidence" value="ECO:0007669"/>
    <property type="project" value="UniProtKB-SubCell"/>
</dbReference>
<dbReference type="SUPFAM" id="SSF52058">
    <property type="entry name" value="L domain-like"/>
    <property type="match status" value="1"/>
</dbReference>